<organism evidence="8 9">
    <name type="scientific">Paraburkholderia caballeronis</name>
    <dbReference type="NCBI Taxonomy" id="416943"/>
    <lineage>
        <taxon>Bacteria</taxon>
        <taxon>Pseudomonadati</taxon>
        <taxon>Pseudomonadota</taxon>
        <taxon>Betaproteobacteria</taxon>
        <taxon>Burkholderiales</taxon>
        <taxon>Burkholderiaceae</taxon>
        <taxon>Paraburkholderia</taxon>
    </lineage>
</organism>
<evidence type="ECO:0000313" key="8">
    <source>
        <dbReference type="EMBL" id="SEL39304.1"/>
    </source>
</evidence>
<keyword evidence="4 6" id="KW-1133">Transmembrane helix</keyword>
<evidence type="ECO:0000256" key="4">
    <source>
        <dbReference type="ARBA" id="ARBA00022989"/>
    </source>
</evidence>
<accession>A0A1H7PV77</accession>
<feature type="transmembrane region" description="Helical" evidence="6">
    <location>
        <begin position="192"/>
        <end position="214"/>
    </location>
</feature>
<dbReference type="PANTHER" id="PTHR34820">
    <property type="entry name" value="INNER MEMBRANE PROTEIN YEBZ"/>
    <property type="match status" value="1"/>
</dbReference>
<comment type="subcellular location">
    <subcellularLocation>
        <location evidence="1">Cell membrane</location>
        <topology evidence="1">Multi-pass membrane protein</topology>
    </subcellularLocation>
</comment>
<feature type="transmembrane region" description="Helical" evidence="6">
    <location>
        <begin position="12"/>
        <end position="34"/>
    </location>
</feature>
<evidence type="ECO:0000256" key="3">
    <source>
        <dbReference type="ARBA" id="ARBA00022692"/>
    </source>
</evidence>
<evidence type="ECO:0000256" key="1">
    <source>
        <dbReference type="ARBA" id="ARBA00004651"/>
    </source>
</evidence>
<dbReference type="Proteomes" id="UP000199120">
    <property type="component" value="Unassembled WGS sequence"/>
</dbReference>
<keyword evidence="3 6" id="KW-0812">Transmembrane</keyword>
<dbReference type="Pfam" id="PF05425">
    <property type="entry name" value="CopD"/>
    <property type="match status" value="1"/>
</dbReference>
<sequence>MKTDWLWLGQVTMAALVNVSFAFAVGSTFFAAWLRADARNQAAPARAAWLRAQRSLRAAAFVLVVALAMWLLYESAAISGSALPAAFGVVPTVLAQTHVGAAWIVAFTGSVVLLIAAFVDGGPLRDGVSWLAIVVVSAGHAALGHAADAGLVSAALGLHTLHVLSASVWSGIVIAGGLSVMPALGTSAARGVLIRTAGQVSSLALFAVGFVLATGLFNGVRGTGGSLAALAHSAWGHVLLLKLVLVLFAVVLGGLNRISTLPRLKRTASTADARDFANLLYLEGLLMIGVLVVAAALAHSVPGYVMIG</sequence>
<evidence type="ECO:0000256" key="2">
    <source>
        <dbReference type="ARBA" id="ARBA00022475"/>
    </source>
</evidence>
<reference evidence="9" key="1">
    <citation type="submission" date="2016-10" db="EMBL/GenBank/DDBJ databases">
        <authorList>
            <person name="Varghese N."/>
            <person name="Submissions S."/>
        </authorList>
    </citation>
    <scope>NUCLEOTIDE SEQUENCE [LARGE SCALE GENOMIC DNA]</scope>
    <source>
        <strain evidence="9">LMG 26416</strain>
    </source>
</reference>
<protein>
    <submittedName>
        <fullName evidence="8">Putative copper resistance protein D</fullName>
    </submittedName>
</protein>
<dbReference type="InterPro" id="IPR032694">
    <property type="entry name" value="CopC/D"/>
</dbReference>
<feature type="transmembrane region" description="Helical" evidence="6">
    <location>
        <begin position="276"/>
        <end position="298"/>
    </location>
</feature>
<dbReference type="InterPro" id="IPR008457">
    <property type="entry name" value="Cu-R_CopD_dom"/>
</dbReference>
<proteinExistence type="predicted"/>
<feature type="transmembrane region" description="Helical" evidence="6">
    <location>
        <begin position="234"/>
        <end position="255"/>
    </location>
</feature>
<evidence type="ECO:0000259" key="7">
    <source>
        <dbReference type="Pfam" id="PF05425"/>
    </source>
</evidence>
<dbReference type="GO" id="GO:0006825">
    <property type="term" value="P:copper ion transport"/>
    <property type="evidence" value="ECO:0007669"/>
    <property type="project" value="InterPro"/>
</dbReference>
<name>A0A1H7PV77_9BURK</name>
<dbReference type="OrthoDB" id="9035255at2"/>
<feature type="transmembrane region" description="Helical" evidence="6">
    <location>
        <begin position="93"/>
        <end position="116"/>
    </location>
</feature>
<keyword evidence="2" id="KW-1003">Cell membrane</keyword>
<dbReference type="GO" id="GO:0005886">
    <property type="term" value="C:plasma membrane"/>
    <property type="evidence" value="ECO:0007669"/>
    <property type="project" value="UniProtKB-SubCell"/>
</dbReference>
<feature type="domain" description="Copper resistance protein D" evidence="7">
    <location>
        <begin position="198"/>
        <end position="297"/>
    </location>
</feature>
<dbReference type="RefSeq" id="WP_090542496.1">
    <property type="nucleotide sequence ID" value="NZ_FNSR01000001.1"/>
</dbReference>
<evidence type="ECO:0000313" key="9">
    <source>
        <dbReference type="Proteomes" id="UP000199120"/>
    </source>
</evidence>
<dbReference type="EMBL" id="FOAJ01000007">
    <property type="protein sequence ID" value="SEL39304.1"/>
    <property type="molecule type" value="Genomic_DNA"/>
</dbReference>
<dbReference type="PANTHER" id="PTHR34820:SF4">
    <property type="entry name" value="INNER MEMBRANE PROTEIN YEBZ"/>
    <property type="match status" value="1"/>
</dbReference>
<feature type="transmembrane region" description="Helical" evidence="6">
    <location>
        <begin position="128"/>
        <end position="147"/>
    </location>
</feature>
<evidence type="ECO:0000256" key="6">
    <source>
        <dbReference type="SAM" id="Phobius"/>
    </source>
</evidence>
<dbReference type="STRING" id="416943.SAMN05445871_0839"/>
<keyword evidence="5 6" id="KW-0472">Membrane</keyword>
<feature type="transmembrane region" description="Helical" evidence="6">
    <location>
        <begin position="159"/>
        <end position="180"/>
    </location>
</feature>
<evidence type="ECO:0000256" key="5">
    <source>
        <dbReference type="ARBA" id="ARBA00023136"/>
    </source>
</evidence>
<keyword evidence="9" id="KW-1185">Reference proteome</keyword>
<dbReference type="AlphaFoldDB" id="A0A1H7PV77"/>
<gene>
    <name evidence="8" type="ORF">SAMN05192542_107163</name>
</gene>
<feature type="transmembrane region" description="Helical" evidence="6">
    <location>
        <begin position="55"/>
        <end position="73"/>
    </location>
</feature>